<sequence length="156" mass="17398">MTIVNPSPTEALRQIEMPTQKLLCGNGRGLPMRRYSIFDSTLLLVAVQTIVVAALLPLDHQAKLSAVGLGVVFTLIVVLFARRRAGHIKAVREERAAIIRWLAIHTGLDHRNRLLLAWSEPQEIGENQYEFRTMTDGHVRSLVIDLDIQVASLATL</sequence>
<name>A0ABP8W5B2_9MICO</name>
<evidence type="ECO:0008006" key="4">
    <source>
        <dbReference type="Google" id="ProtNLM"/>
    </source>
</evidence>
<dbReference type="Proteomes" id="UP001501295">
    <property type="component" value="Unassembled WGS sequence"/>
</dbReference>
<keyword evidence="1" id="KW-0812">Transmembrane</keyword>
<keyword evidence="1" id="KW-1133">Transmembrane helix</keyword>
<dbReference type="EMBL" id="BAABLM010000005">
    <property type="protein sequence ID" value="GAA4681347.1"/>
    <property type="molecule type" value="Genomic_DNA"/>
</dbReference>
<protein>
    <recommendedName>
        <fullName evidence="4">PH (Pleckstrin Homology) domain-containing protein</fullName>
    </recommendedName>
</protein>
<feature type="transmembrane region" description="Helical" evidence="1">
    <location>
        <begin position="37"/>
        <end position="58"/>
    </location>
</feature>
<keyword evidence="3" id="KW-1185">Reference proteome</keyword>
<comment type="caution">
    <text evidence="2">The sequence shown here is derived from an EMBL/GenBank/DDBJ whole genome shotgun (WGS) entry which is preliminary data.</text>
</comment>
<organism evidence="2 3">
    <name type="scientific">Frondihabitans cladoniiphilus</name>
    <dbReference type="NCBI Taxonomy" id="715785"/>
    <lineage>
        <taxon>Bacteria</taxon>
        <taxon>Bacillati</taxon>
        <taxon>Actinomycetota</taxon>
        <taxon>Actinomycetes</taxon>
        <taxon>Micrococcales</taxon>
        <taxon>Microbacteriaceae</taxon>
        <taxon>Frondihabitans</taxon>
    </lineage>
</organism>
<proteinExistence type="predicted"/>
<evidence type="ECO:0000256" key="1">
    <source>
        <dbReference type="SAM" id="Phobius"/>
    </source>
</evidence>
<reference evidence="3" key="1">
    <citation type="journal article" date="2019" name="Int. J. Syst. Evol. Microbiol.">
        <title>The Global Catalogue of Microorganisms (GCM) 10K type strain sequencing project: providing services to taxonomists for standard genome sequencing and annotation.</title>
        <authorList>
            <consortium name="The Broad Institute Genomics Platform"/>
            <consortium name="The Broad Institute Genome Sequencing Center for Infectious Disease"/>
            <person name="Wu L."/>
            <person name="Ma J."/>
        </authorList>
    </citation>
    <scope>NUCLEOTIDE SEQUENCE [LARGE SCALE GENOMIC DNA]</scope>
    <source>
        <strain evidence="3">JCM 18956</strain>
    </source>
</reference>
<gene>
    <name evidence="2" type="ORF">GCM10025780_28400</name>
</gene>
<dbReference type="RefSeq" id="WP_345376566.1">
    <property type="nucleotide sequence ID" value="NZ_BAABLM010000005.1"/>
</dbReference>
<feature type="transmembrane region" description="Helical" evidence="1">
    <location>
        <begin position="64"/>
        <end position="82"/>
    </location>
</feature>
<keyword evidence="1" id="KW-0472">Membrane</keyword>
<evidence type="ECO:0000313" key="2">
    <source>
        <dbReference type="EMBL" id="GAA4681347.1"/>
    </source>
</evidence>
<accession>A0ABP8W5B2</accession>
<evidence type="ECO:0000313" key="3">
    <source>
        <dbReference type="Proteomes" id="UP001501295"/>
    </source>
</evidence>